<proteinExistence type="predicted"/>
<keyword evidence="1" id="KW-0560">Oxidoreductase</keyword>
<evidence type="ECO:0000313" key="1">
    <source>
        <dbReference type="EMBL" id="EAU42575.1"/>
    </source>
</evidence>
<dbReference type="EC" id="1.6.5.3" evidence="1"/>
<sequence>MAGSATTNPGAMASVAVNSAHAFEFRSEKVAKIFKLTTDRSRSAALTVSLRPYLRAVIDRAVFPRARIIK</sequence>
<dbReference type="EMBL" id="AATP01000001">
    <property type="protein sequence ID" value="EAU42575.1"/>
    <property type="molecule type" value="Genomic_DNA"/>
</dbReference>
<evidence type="ECO:0000313" key="2">
    <source>
        <dbReference type="Proteomes" id="UP000004310"/>
    </source>
</evidence>
<dbReference type="GO" id="GO:0016491">
    <property type="term" value="F:oxidoreductase activity"/>
    <property type="evidence" value="ECO:0007669"/>
    <property type="project" value="UniProtKB-KW"/>
</dbReference>
<dbReference type="AlphaFoldDB" id="Q0G6Y9"/>
<dbReference type="Proteomes" id="UP000004310">
    <property type="component" value="Unassembled WGS sequence"/>
</dbReference>
<gene>
    <name evidence="1" type="ORF">FP2506_07036</name>
</gene>
<keyword evidence="1" id="KW-0830">Ubiquinone</keyword>
<dbReference type="HOGENOM" id="CLU_2751981_0_0_5"/>
<name>Q0G6Y9_9HYPH</name>
<comment type="caution">
    <text evidence="1">The sequence shown here is derived from an EMBL/GenBank/DDBJ whole genome shotgun (WGS) entry which is preliminary data.</text>
</comment>
<protein>
    <submittedName>
        <fullName evidence="1">NADH-ubiquinone oxidoreductase</fullName>
        <ecNumber evidence="1">1.6.5.3</ecNumber>
    </submittedName>
</protein>
<organism evidence="1 2">
    <name type="scientific">Fulvimarina pelagi HTCC2506</name>
    <dbReference type="NCBI Taxonomy" id="314231"/>
    <lineage>
        <taxon>Bacteria</taxon>
        <taxon>Pseudomonadati</taxon>
        <taxon>Pseudomonadota</taxon>
        <taxon>Alphaproteobacteria</taxon>
        <taxon>Hyphomicrobiales</taxon>
        <taxon>Aurantimonadaceae</taxon>
        <taxon>Fulvimarina</taxon>
    </lineage>
</organism>
<reference evidence="1 2" key="1">
    <citation type="journal article" date="2010" name="J. Bacteriol.">
        <title>Genome sequence of Fulvimarina pelagi HTCC2506T, a Mn(II)-oxidizing alphaproteobacterium possessing an aerobic anoxygenic photosynthetic gene cluster and Xanthorhodopsin.</title>
        <authorList>
            <person name="Kang I."/>
            <person name="Oh H.M."/>
            <person name="Lim S.I."/>
            <person name="Ferriera S."/>
            <person name="Giovannoni S.J."/>
            <person name="Cho J.C."/>
        </authorList>
    </citation>
    <scope>NUCLEOTIDE SEQUENCE [LARGE SCALE GENOMIC DNA]</scope>
    <source>
        <strain evidence="1 2">HTCC2506</strain>
    </source>
</reference>
<keyword evidence="2" id="KW-1185">Reference proteome</keyword>
<accession>Q0G6Y9</accession>